<evidence type="ECO:0008006" key="4">
    <source>
        <dbReference type="Google" id="ProtNLM"/>
    </source>
</evidence>
<dbReference type="Pfam" id="PF07366">
    <property type="entry name" value="SnoaL"/>
    <property type="match status" value="1"/>
</dbReference>
<evidence type="ECO:0000313" key="3">
    <source>
        <dbReference type="Proteomes" id="UP001309876"/>
    </source>
</evidence>
<dbReference type="GO" id="GO:0030638">
    <property type="term" value="P:polyketide metabolic process"/>
    <property type="evidence" value="ECO:0007669"/>
    <property type="project" value="InterPro"/>
</dbReference>
<dbReference type="InterPro" id="IPR009959">
    <property type="entry name" value="Cyclase_SnoaL-like"/>
</dbReference>
<feature type="compositionally biased region" description="Basic and acidic residues" evidence="1">
    <location>
        <begin position="10"/>
        <end position="23"/>
    </location>
</feature>
<protein>
    <recommendedName>
        <fullName evidence="4">SnoaL-like domain-containing protein</fullName>
    </recommendedName>
</protein>
<evidence type="ECO:0000256" key="1">
    <source>
        <dbReference type="SAM" id="MobiDB-lite"/>
    </source>
</evidence>
<evidence type="ECO:0000313" key="2">
    <source>
        <dbReference type="EMBL" id="KAK5082119.1"/>
    </source>
</evidence>
<reference evidence="2 3" key="1">
    <citation type="submission" date="2023-08" db="EMBL/GenBank/DDBJ databases">
        <title>Black Yeasts Isolated from many extreme environments.</title>
        <authorList>
            <person name="Coleine C."/>
            <person name="Stajich J.E."/>
            <person name="Selbmann L."/>
        </authorList>
    </citation>
    <scope>NUCLEOTIDE SEQUENCE [LARGE SCALE GENOMIC DNA]</scope>
    <source>
        <strain evidence="2 3">CCFEE 5910</strain>
    </source>
</reference>
<dbReference type="EMBL" id="JAVRRJ010000008">
    <property type="protein sequence ID" value="KAK5082119.1"/>
    <property type="molecule type" value="Genomic_DNA"/>
</dbReference>
<proteinExistence type="predicted"/>
<dbReference type="Gene3D" id="3.10.450.50">
    <property type="match status" value="1"/>
</dbReference>
<dbReference type="Proteomes" id="UP001309876">
    <property type="component" value="Unassembled WGS sequence"/>
</dbReference>
<feature type="region of interest" description="Disordered" evidence="1">
    <location>
        <begin position="1"/>
        <end position="28"/>
    </location>
</feature>
<dbReference type="InterPro" id="IPR032710">
    <property type="entry name" value="NTF2-like_dom_sf"/>
</dbReference>
<sequence length="160" mass="17920">MKSGANKSRCHGDTPGKVRDAPLRHNMPSNTDSHLAEIYRKYIQAICDHDLDSIATFVADGVVHNGAVLGLQGYKDLLLKNIVETDVQVEIKRLIANDDHVAALLVFTTKTTTLELIGIKLDNHPFSYTENVIYDFRDDKIVEVHSLFDIDRIRAHALKA</sequence>
<organism evidence="2 3">
    <name type="scientific">Lithohypha guttulata</name>
    <dbReference type="NCBI Taxonomy" id="1690604"/>
    <lineage>
        <taxon>Eukaryota</taxon>
        <taxon>Fungi</taxon>
        <taxon>Dikarya</taxon>
        <taxon>Ascomycota</taxon>
        <taxon>Pezizomycotina</taxon>
        <taxon>Eurotiomycetes</taxon>
        <taxon>Chaetothyriomycetidae</taxon>
        <taxon>Chaetothyriales</taxon>
        <taxon>Trichomeriaceae</taxon>
        <taxon>Lithohypha</taxon>
    </lineage>
</organism>
<keyword evidence="3" id="KW-1185">Reference proteome</keyword>
<gene>
    <name evidence="2" type="ORF">LTR05_007262</name>
</gene>
<comment type="caution">
    <text evidence="2">The sequence shown here is derived from an EMBL/GenBank/DDBJ whole genome shotgun (WGS) entry which is preliminary data.</text>
</comment>
<dbReference type="SUPFAM" id="SSF54427">
    <property type="entry name" value="NTF2-like"/>
    <property type="match status" value="1"/>
</dbReference>
<dbReference type="AlphaFoldDB" id="A0AAN7YDT6"/>
<name>A0AAN7YDT6_9EURO</name>
<accession>A0AAN7YDT6</accession>